<proteinExistence type="predicted"/>
<dbReference type="PROSITE" id="PS51464">
    <property type="entry name" value="SIS"/>
    <property type="match status" value="1"/>
</dbReference>
<dbReference type="InterPro" id="IPR001347">
    <property type="entry name" value="SIS_dom"/>
</dbReference>
<dbReference type="InterPro" id="IPR047640">
    <property type="entry name" value="RpiR-like"/>
</dbReference>
<protein>
    <submittedName>
        <fullName evidence="6">RpiR-family transcriptional regulator</fullName>
    </submittedName>
</protein>
<dbReference type="EMBL" id="FMJD01000007">
    <property type="protein sequence ID" value="SCM75924.1"/>
    <property type="molecule type" value="Genomic_DNA"/>
</dbReference>
<dbReference type="PANTHER" id="PTHR30514">
    <property type="entry name" value="GLUCOKINASE"/>
    <property type="match status" value="1"/>
</dbReference>
<evidence type="ECO:0000256" key="2">
    <source>
        <dbReference type="ARBA" id="ARBA00023125"/>
    </source>
</evidence>
<keyword evidence="1" id="KW-0805">Transcription regulation</keyword>
<dbReference type="InterPro" id="IPR035472">
    <property type="entry name" value="RpiR-like_SIS"/>
</dbReference>
<organism evidence="6">
    <name type="scientific">uncultured Pleomorphomonas sp</name>
    <dbReference type="NCBI Taxonomy" id="442121"/>
    <lineage>
        <taxon>Bacteria</taxon>
        <taxon>Pseudomonadati</taxon>
        <taxon>Pseudomonadota</taxon>
        <taxon>Alphaproteobacteria</taxon>
        <taxon>Hyphomicrobiales</taxon>
        <taxon>Pleomorphomonadaceae</taxon>
        <taxon>Pleomorphomonas</taxon>
        <taxon>environmental samples</taxon>
    </lineage>
</organism>
<feature type="domain" description="HTH rpiR-type" evidence="4">
    <location>
        <begin position="16"/>
        <end position="92"/>
    </location>
</feature>
<dbReference type="RefSeq" id="WP_288196216.1">
    <property type="nucleotide sequence ID" value="NZ_LT608334.1"/>
</dbReference>
<keyword evidence="2" id="KW-0238">DNA-binding</keyword>
<feature type="domain" description="SIS" evidence="5">
    <location>
        <begin position="139"/>
        <end position="278"/>
    </location>
</feature>
<dbReference type="SUPFAM" id="SSF53697">
    <property type="entry name" value="SIS domain"/>
    <property type="match status" value="1"/>
</dbReference>
<evidence type="ECO:0000313" key="6">
    <source>
        <dbReference type="EMBL" id="SCM75924.1"/>
    </source>
</evidence>
<dbReference type="Gene3D" id="3.40.50.10490">
    <property type="entry name" value="Glucose-6-phosphate isomerase like protein, domain 1"/>
    <property type="match status" value="1"/>
</dbReference>
<dbReference type="InterPro" id="IPR046348">
    <property type="entry name" value="SIS_dom_sf"/>
</dbReference>
<sequence length="305" mass="33339">MPQFQSNPSGRLPDSTIVARRIAEKYADMTGAVRRFADLVKAEPLKVARMSIHEAVVGADVSVATANRFAHLIGFSGYAEFRAELIRGFEKLFEPVDAMKRHRAEAGSAFEVLEASLREDIANIEATLRSLDPETTERAVEMIARAEKVFVLGFENAAQLAGMLACGLEMTGVPTRSPENGGGMVGVARQLFKFGPNDLLIPIAFSLYMRDTIIMTRYARRAGIPVLAITDFLDSPLVPLADRTLFVTAFHSMHPPSDTAILALVEALIAAVARQRPGAPEVAEKFASFAYPWMRSTGPDWSPEE</sequence>
<evidence type="ECO:0000259" key="4">
    <source>
        <dbReference type="PROSITE" id="PS51071"/>
    </source>
</evidence>
<evidence type="ECO:0000259" key="5">
    <source>
        <dbReference type="PROSITE" id="PS51464"/>
    </source>
</evidence>
<dbReference type="PROSITE" id="PS51071">
    <property type="entry name" value="HTH_RPIR"/>
    <property type="match status" value="1"/>
</dbReference>
<dbReference type="GO" id="GO:1901135">
    <property type="term" value="P:carbohydrate derivative metabolic process"/>
    <property type="evidence" value="ECO:0007669"/>
    <property type="project" value="InterPro"/>
</dbReference>
<dbReference type="AlphaFoldDB" id="A0A212LED3"/>
<dbReference type="Pfam" id="PF01380">
    <property type="entry name" value="SIS"/>
    <property type="match status" value="1"/>
</dbReference>
<name>A0A212LED3_9HYPH</name>
<dbReference type="SUPFAM" id="SSF46689">
    <property type="entry name" value="Homeodomain-like"/>
    <property type="match status" value="1"/>
</dbReference>
<dbReference type="CDD" id="cd05013">
    <property type="entry name" value="SIS_RpiR"/>
    <property type="match status" value="1"/>
</dbReference>
<accession>A0A212LED3</accession>
<dbReference type="Gene3D" id="1.10.10.10">
    <property type="entry name" value="Winged helix-like DNA-binding domain superfamily/Winged helix DNA-binding domain"/>
    <property type="match status" value="1"/>
</dbReference>
<dbReference type="GO" id="GO:0097367">
    <property type="term" value="F:carbohydrate derivative binding"/>
    <property type="evidence" value="ECO:0007669"/>
    <property type="project" value="InterPro"/>
</dbReference>
<dbReference type="InterPro" id="IPR000281">
    <property type="entry name" value="HTH_RpiR"/>
</dbReference>
<gene>
    <name evidence="6" type="ORF">KL86PLE_30371</name>
</gene>
<evidence type="ECO:0000256" key="1">
    <source>
        <dbReference type="ARBA" id="ARBA00023015"/>
    </source>
</evidence>
<keyword evidence="3" id="KW-0804">Transcription</keyword>
<dbReference type="InterPro" id="IPR009057">
    <property type="entry name" value="Homeodomain-like_sf"/>
</dbReference>
<dbReference type="GO" id="GO:0003700">
    <property type="term" value="F:DNA-binding transcription factor activity"/>
    <property type="evidence" value="ECO:0007669"/>
    <property type="project" value="InterPro"/>
</dbReference>
<reference evidence="6" key="1">
    <citation type="submission" date="2016-08" db="EMBL/GenBank/DDBJ databases">
        <authorList>
            <person name="Seilhamer J.J."/>
        </authorList>
    </citation>
    <scope>NUCLEOTIDE SEQUENCE</scope>
    <source>
        <strain evidence="6">86</strain>
    </source>
</reference>
<evidence type="ECO:0000256" key="3">
    <source>
        <dbReference type="ARBA" id="ARBA00023163"/>
    </source>
</evidence>
<dbReference type="GO" id="GO:0003677">
    <property type="term" value="F:DNA binding"/>
    <property type="evidence" value="ECO:0007669"/>
    <property type="project" value="UniProtKB-KW"/>
</dbReference>
<dbReference type="Pfam" id="PF01418">
    <property type="entry name" value="HTH_6"/>
    <property type="match status" value="1"/>
</dbReference>
<dbReference type="InterPro" id="IPR036388">
    <property type="entry name" value="WH-like_DNA-bd_sf"/>
</dbReference>